<keyword evidence="1" id="KW-0732">Signal</keyword>
<evidence type="ECO:0000313" key="3">
    <source>
        <dbReference type="Proteomes" id="UP001558613"/>
    </source>
</evidence>
<reference evidence="2 3" key="1">
    <citation type="submission" date="2023-09" db="EMBL/GenBank/DDBJ databases">
        <authorList>
            <person name="Wang M."/>
        </authorList>
    </citation>
    <scope>NUCLEOTIDE SEQUENCE [LARGE SCALE GENOMIC DNA]</scope>
    <source>
        <strain evidence="2">GT-2023</strain>
        <tissue evidence="2">Liver</tissue>
    </source>
</reference>
<dbReference type="Proteomes" id="UP001558613">
    <property type="component" value="Unassembled WGS sequence"/>
</dbReference>
<protein>
    <recommendedName>
        <fullName evidence="4">Beta-casein</fullName>
    </recommendedName>
</protein>
<organism evidence="2 3">
    <name type="scientific">Cirrhinus molitorella</name>
    <name type="common">mud carp</name>
    <dbReference type="NCBI Taxonomy" id="172907"/>
    <lineage>
        <taxon>Eukaryota</taxon>
        <taxon>Metazoa</taxon>
        <taxon>Chordata</taxon>
        <taxon>Craniata</taxon>
        <taxon>Vertebrata</taxon>
        <taxon>Euteleostomi</taxon>
        <taxon>Actinopterygii</taxon>
        <taxon>Neopterygii</taxon>
        <taxon>Teleostei</taxon>
        <taxon>Ostariophysi</taxon>
        <taxon>Cypriniformes</taxon>
        <taxon>Cyprinidae</taxon>
        <taxon>Labeoninae</taxon>
        <taxon>Labeonini</taxon>
        <taxon>Cirrhinus</taxon>
    </lineage>
</organism>
<dbReference type="EMBL" id="JAYMGO010000005">
    <property type="protein sequence ID" value="KAL1273717.1"/>
    <property type="molecule type" value="Genomic_DNA"/>
</dbReference>
<evidence type="ECO:0000313" key="2">
    <source>
        <dbReference type="EMBL" id="KAL1273717.1"/>
    </source>
</evidence>
<keyword evidence="3" id="KW-1185">Reference proteome</keyword>
<gene>
    <name evidence="2" type="ORF">QQF64_026531</name>
</gene>
<feature type="signal peptide" evidence="1">
    <location>
        <begin position="1"/>
        <end position="16"/>
    </location>
</feature>
<comment type="caution">
    <text evidence="2">The sequence shown here is derived from an EMBL/GenBank/DDBJ whole genome shotgun (WGS) entry which is preliminary data.</text>
</comment>
<evidence type="ECO:0000256" key="1">
    <source>
        <dbReference type="SAM" id="SignalP"/>
    </source>
</evidence>
<name>A0ABR3NAE6_9TELE</name>
<evidence type="ECO:0008006" key="4">
    <source>
        <dbReference type="Google" id="ProtNLM"/>
    </source>
</evidence>
<sequence>MKTVVLIISNLFLITAAPVDQQNDVEARSASEEAGMQDLITQMRETLANVNKPPIADPTTKPTGVQVQEPSPQVQTYILNPLPAAGPPAEPNPAQQPSAPQINLYISGLPQQDRTTAAEPLKQAPLQQPVLANLESMPAMQSPAQAVALRSPYSSVLPQNSIILPLAMPSQMYPHIYGPLQSPAFLGPQVNPYIQAVNPLLGPQSVGPYPFYPQTYPLNPYMNYGMPNVAVSPPIIFRERGQTVTTQV</sequence>
<accession>A0ABR3NAE6</accession>
<feature type="chain" id="PRO_5046265330" description="Beta-casein" evidence="1">
    <location>
        <begin position="17"/>
        <end position="248"/>
    </location>
</feature>
<proteinExistence type="predicted"/>